<dbReference type="Gene3D" id="1.10.1660.10">
    <property type="match status" value="2"/>
</dbReference>
<dbReference type="RefSeq" id="WP_158355592.1">
    <property type="nucleotide sequence ID" value="NZ_JAHQCX010000013.1"/>
</dbReference>
<gene>
    <name evidence="6" type="ORF">KTH90_17335</name>
</gene>
<keyword evidence="3 6" id="KW-0238">DNA-binding</keyword>
<accession>A0ABS6KB80</accession>
<proteinExistence type="predicted"/>
<dbReference type="InterPro" id="IPR009061">
    <property type="entry name" value="DNA-bd_dom_put_sf"/>
</dbReference>
<keyword evidence="4" id="KW-0804">Transcription</keyword>
<keyword evidence="2" id="KW-0805">Transcription regulation</keyword>
<keyword evidence="7" id="KW-1185">Reference proteome</keyword>
<dbReference type="Pfam" id="PF00376">
    <property type="entry name" value="MerR"/>
    <property type="match status" value="2"/>
</dbReference>
<dbReference type="Proteomes" id="UP001314681">
    <property type="component" value="Unassembled WGS sequence"/>
</dbReference>
<dbReference type="InterPro" id="IPR047057">
    <property type="entry name" value="MerR_fam"/>
</dbReference>
<evidence type="ECO:0000259" key="5">
    <source>
        <dbReference type="PROSITE" id="PS50937"/>
    </source>
</evidence>
<dbReference type="InterPro" id="IPR000551">
    <property type="entry name" value="MerR-type_HTH_dom"/>
</dbReference>
<organism evidence="6 7">
    <name type="scientific">Diplocloster modestus</name>
    <dbReference type="NCBI Taxonomy" id="2850322"/>
    <lineage>
        <taxon>Bacteria</taxon>
        <taxon>Bacillati</taxon>
        <taxon>Bacillota</taxon>
        <taxon>Clostridia</taxon>
        <taxon>Lachnospirales</taxon>
        <taxon>Lachnospiraceae</taxon>
        <taxon>Diplocloster</taxon>
    </lineage>
</organism>
<sequence>MSLRPVDIARQLKISTTTLRKYEDMGLVPKTSRTLSGYRIYTQKHLAYFTCIREMIQTFDLKFIKKVLQKVQENQTDEALWLMTMAQSDLWNQKKTAEKFINRMQDKHSPSVKDITIHGISQKTNIPATTIRHWEKAGLITPCRDPHNNYRKYNSTHIDQLLTIYAIKISIQTHHGKHFIHALRDACQTFDSNNEDQIQELTDQVKNRLDIINRLQCKALMSLITLIHQISPQ</sequence>
<reference evidence="6 7" key="1">
    <citation type="submission" date="2021-06" db="EMBL/GenBank/DDBJ databases">
        <title>Description of novel taxa of the family Lachnospiraceae.</title>
        <authorList>
            <person name="Chaplin A.V."/>
            <person name="Sokolova S.R."/>
            <person name="Pikina A.P."/>
            <person name="Korzhanova M."/>
            <person name="Belova V."/>
            <person name="Korostin D."/>
            <person name="Efimov B.A."/>
        </authorList>
    </citation>
    <scope>NUCLEOTIDE SEQUENCE [LARGE SCALE GENOMIC DNA]</scope>
    <source>
        <strain evidence="6 7">ASD4241</strain>
    </source>
</reference>
<feature type="domain" description="HTH merR-type" evidence="5">
    <location>
        <begin position="114"/>
        <end position="164"/>
    </location>
</feature>
<dbReference type="PANTHER" id="PTHR30204:SF69">
    <property type="entry name" value="MERR-FAMILY TRANSCRIPTIONAL REGULATOR"/>
    <property type="match status" value="1"/>
</dbReference>
<dbReference type="EMBL" id="JAHQCX010000013">
    <property type="protein sequence ID" value="MBU9727775.1"/>
    <property type="molecule type" value="Genomic_DNA"/>
</dbReference>
<protein>
    <submittedName>
        <fullName evidence="6">MerR family DNA-binding transcriptional regulator</fullName>
    </submittedName>
</protein>
<evidence type="ECO:0000313" key="7">
    <source>
        <dbReference type="Proteomes" id="UP001314681"/>
    </source>
</evidence>
<dbReference type="GO" id="GO:0003677">
    <property type="term" value="F:DNA binding"/>
    <property type="evidence" value="ECO:0007669"/>
    <property type="project" value="UniProtKB-KW"/>
</dbReference>
<dbReference type="PANTHER" id="PTHR30204">
    <property type="entry name" value="REDOX-CYCLING DRUG-SENSING TRANSCRIPTIONAL ACTIVATOR SOXR"/>
    <property type="match status" value="1"/>
</dbReference>
<evidence type="ECO:0000256" key="3">
    <source>
        <dbReference type="ARBA" id="ARBA00023125"/>
    </source>
</evidence>
<evidence type="ECO:0000256" key="1">
    <source>
        <dbReference type="ARBA" id="ARBA00022491"/>
    </source>
</evidence>
<keyword evidence="1" id="KW-0678">Repressor</keyword>
<evidence type="ECO:0000256" key="4">
    <source>
        <dbReference type="ARBA" id="ARBA00023163"/>
    </source>
</evidence>
<evidence type="ECO:0000256" key="2">
    <source>
        <dbReference type="ARBA" id="ARBA00023015"/>
    </source>
</evidence>
<comment type="caution">
    <text evidence="6">The sequence shown here is derived from an EMBL/GenBank/DDBJ whole genome shotgun (WGS) entry which is preliminary data.</text>
</comment>
<feature type="domain" description="HTH merR-type" evidence="5">
    <location>
        <begin position="8"/>
        <end position="70"/>
    </location>
</feature>
<evidence type="ECO:0000313" key="6">
    <source>
        <dbReference type="EMBL" id="MBU9727775.1"/>
    </source>
</evidence>
<dbReference type="SMART" id="SM00422">
    <property type="entry name" value="HTH_MERR"/>
    <property type="match status" value="2"/>
</dbReference>
<name>A0ABS6KB80_9FIRM</name>
<dbReference type="PROSITE" id="PS50937">
    <property type="entry name" value="HTH_MERR_2"/>
    <property type="match status" value="2"/>
</dbReference>
<dbReference type="SUPFAM" id="SSF46955">
    <property type="entry name" value="Putative DNA-binding domain"/>
    <property type="match status" value="2"/>
</dbReference>